<feature type="compositionally biased region" description="Polar residues" evidence="1">
    <location>
        <begin position="319"/>
        <end position="329"/>
    </location>
</feature>
<dbReference type="Proteomes" id="UP000504618">
    <property type="component" value="Unplaced"/>
</dbReference>
<protein>
    <submittedName>
        <fullName evidence="3">Uncharacterized protein LOC112468154</fullName>
    </submittedName>
</protein>
<feature type="region of interest" description="Disordered" evidence="1">
    <location>
        <begin position="307"/>
        <end position="329"/>
    </location>
</feature>
<evidence type="ECO:0000313" key="3">
    <source>
        <dbReference type="RefSeq" id="XP_024892972.1"/>
    </source>
</evidence>
<dbReference type="OrthoDB" id="7559018at2759"/>
<organism evidence="2 3">
    <name type="scientific">Temnothorax curvispinosus</name>
    <dbReference type="NCBI Taxonomy" id="300111"/>
    <lineage>
        <taxon>Eukaryota</taxon>
        <taxon>Metazoa</taxon>
        <taxon>Ecdysozoa</taxon>
        <taxon>Arthropoda</taxon>
        <taxon>Hexapoda</taxon>
        <taxon>Insecta</taxon>
        <taxon>Pterygota</taxon>
        <taxon>Neoptera</taxon>
        <taxon>Endopterygota</taxon>
        <taxon>Hymenoptera</taxon>
        <taxon>Apocrita</taxon>
        <taxon>Aculeata</taxon>
        <taxon>Formicoidea</taxon>
        <taxon>Formicidae</taxon>
        <taxon>Myrmicinae</taxon>
        <taxon>Temnothorax</taxon>
    </lineage>
</organism>
<evidence type="ECO:0000313" key="2">
    <source>
        <dbReference type="Proteomes" id="UP000504618"/>
    </source>
</evidence>
<name>A0A6J1RDU9_9HYME</name>
<dbReference type="AlphaFoldDB" id="A0A6J1RDU9"/>
<evidence type="ECO:0000256" key="1">
    <source>
        <dbReference type="SAM" id="MobiDB-lite"/>
    </source>
</evidence>
<sequence>MAESEKNTDAEMSQEAVKEDLLDLWIYLKNAFDLNGVHKGEIVTLSIEDESLIINTELGAKYRSEKRMLSDKLWNSLLIWREDKLLNDLPLEMPRTPSECHLATEEARAEMAIVENSEERDKDGVDGEIGELGKGKMESLLAKMATVAEVAKERKILPIVVSNEIVSDPKTRDYLNRIKDTKPDPSVSKKTIQENLEINETSAMTKVKIQETKISEMTKAISNFCITTTKTMEQFGASLLQLNQLIATQENVLAESQREGTIIVETTEKLYELIKSMREEWSTQIIRLNNVVDKLITTYNIVDMEEEGEYETNDKNKQTENVATGDNESLESKISSAVKQQLESLRREDLTHMPQIQSIEFVTKNSNGASLSYDQLKLLVMQDEAARNQVRGGLNEVRSVQGEVCLADNATTVASLETTKRQNAPSLQRISISKEEDTGTIIVAPEVE</sequence>
<dbReference type="GeneID" id="112468154"/>
<feature type="non-terminal residue" evidence="3">
    <location>
        <position position="448"/>
    </location>
</feature>
<accession>A0A6J1RDU9</accession>
<keyword evidence="2" id="KW-1185">Reference proteome</keyword>
<gene>
    <name evidence="3" type="primary">LOC112468154</name>
</gene>
<dbReference type="RefSeq" id="XP_024892972.1">
    <property type="nucleotide sequence ID" value="XM_025037204.1"/>
</dbReference>
<proteinExistence type="predicted"/>
<reference evidence="3" key="1">
    <citation type="submission" date="2025-08" db="UniProtKB">
        <authorList>
            <consortium name="RefSeq"/>
        </authorList>
    </citation>
    <scope>IDENTIFICATION</scope>
    <source>
        <tissue evidence="3">Whole body</tissue>
    </source>
</reference>